<keyword evidence="3" id="KW-1185">Reference proteome</keyword>
<dbReference type="Proteomes" id="UP000660675">
    <property type="component" value="Unassembled WGS sequence"/>
</dbReference>
<evidence type="ECO:0000313" key="2">
    <source>
        <dbReference type="EMBL" id="GGV73658.1"/>
    </source>
</evidence>
<dbReference type="EMBL" id="BMTF01000001">
    <property type="protein sequence ID" value="GGV73658.1"/>
    <property type="molecule type" value="Genomic_DNA"/>
</dbReference>
<evidence type="ECO:0000256" key="1">
    <source>
        <dbReference type="SAM" id="MobiDB-lite"/>
    </source>
</evidence>
<gene>
    <name evidence="2" type="ORF">GCM10015535_01130</name>
</gene>
<sequence>MPDRHPELRDQPRGRPGIRRDGLVREIGKPRHLARADVDRAIDGVRRYVDDIDRMLDARTCGTRTRSVRRPFRRTTRTGPTTDCA</sequence>
<accession>A0ABQ2VSA8</accession>
<organism evidence="2 3">
    <name type="scientific">Streptomyces gelaticus</name>
    <dbReference type="NCBI Taxonomy" id="285446"/>
    <lineage>
        <taxon>Bacteria</taxon>
        <taxon>Bacillati</taxon>
        <taxon>Actinomycetota</taxon>
        <taxon>Actinomycetes</taxon>
        <taxon>Kitasatosporales</taxon>
        <taxon>Streptomycetaceae</taxon>
        <taxon>Streptomyces</taxon>
    </lineage>
</organism>
<comment type="caution">
    <text evidence="2">The sequence shown here is derived from an EMBL/GenBank/DDBJ whole genome shotgun (WGS) entry which is preliminary data.</text>
</comment>
<evidence type="ECO:0000313" key="3">
    <source>
        <dbReference type="Proteomes" id="UP000660675"/>
    </source>
</evidence>
<proteinExistence type="predicted"/>
<name>A0ABQ2VSA8_9ACTN</name>
<feature type="region of interest" description="Disordered" evidence="1">
    <location>
        <begin position="1"/>
        <end position="26"/>
    </location>
</feature>
<reference evidence="3" key="1">
    <citation type="journal article" date="2019" name="Int. J. Syst. Evol. Microbiol.">
        <title>The Global Catalogue of Microorganisms (GCM) 10K type strain sequencing project: providing services to taxonomists for standard genome sequencing and annotation.</title>
        <authorList>
            <consortium name="The Broad Institute Genomics Platform"/>
            <consortium name="The Broad Institute Genome Sequencing Center for Infectious Disease"/>
            <person name="Wu L."/>
            <person name="Ma J."/>
        </authorList>
    </citation>
    <scope>NUCLEOTIDE SEQUENCE [LARGE SCALE GENOMIC DNA]</scope>
    <source>
        <strain evidence="3">JCM 4376</strain>
    </source>
</reference>
<protein>
    <submittedName>
        <fullName evidence="2">Uncharacterized protein</fullName>
    </submittedName>
</protein>
<dbReference type="RefSeq" id="WP_189540601.1">
    <property type="nucleotide sequence ID" value="NZ_BMTF01000001.1"/>
</dbReference>